<keyword evidence="3" id="KW-1185">Reference proteome</keyword>
<feature type="compositionally biased region" description="Basic and acidic residues" evidence="1">
    <location>
        <begin position="434"/>
        <end position="450"/>
    </location>
</feature>
<gene>
    <name evidence="2" type="ORF">Tco_0801627</name>
</gene>
<organism evidence="2 3">
    <name type="scientific">Tanacetum coccineum</name>
    <dbReference type="NCBI Taxonomy" id="301880"/>
    <lineage>
        <taxon>Eukaryota</taxon>
        <taxon>Viridiplantae</taxon>
        <taxon>Streptophyta</taxon>
        <taxon>Embryophyta</taxon>
        <taxon>Tracheophyta</taxon>
        <taxon>Spermatophyta</taxon>
        <taxon>Magnoliopsida</taxon>
        <taxon>eudicotyledons</taxon>
        <taxon>Gunneridae</taxon>
        <taxon>Pentapetalae</taxon>
        <taxon>asterids</taxon>
        <taxon>campanulids</taxon>
        <taxon>Asterales</taxon>
        <taxon>Asteraceae</taxon>
        <taxon>Asteroideae</taxon>
        <taxon>Anthemideae</taxon>
        <taxon>Anthemidinae</taxon>
        <taxon>Tanacetum</taxon>
    </lineage>
</organism>
<dbReference type="EMBL" id="BQNB010011748">
    <property type="protein sequence ID" value="GJS94659.1"/>
    <property type="molecule type" value="Genomic_DNA"/>
</dbReference>
<feature type="region of interest" description="Disordered" evidence="1">
    <location>
        <begin position="434"/>
        <end position="472"/>
    </location>
</feature>
<name>A0ABQ4ZWJ6_9ASTR</name>
<dbReference type="Gene3D" id="2.40.70.10">
    <property type="entry name" value="Acid Proteases"/>
    <property type="match status" value="1"/>
</dbReference>
<comment type="caution">
    <text evidence="2">The sequence shown here is derived from an EMBL/GenBank/DDBJ whole genome shotgun (WGS) entry which is preliminary data.</text>
</comment>
<reference evidence="2" key="2">
    <citation type="submission" date="2022-01" db="EMBL/GenBank/DDBJ databases">
        <authorList>
            <person name="Yamashiro T."/>
            <person name="Shiraishi A."/>
            <person name="Satake H."/>
            <person name="Nakayama K."/>
        </authorList>
    </citation>
    <scope>NUCLEOTIDE SEQUENCE</scope>
</reference>
<dbReference type="InterPro" id="IPR021109">
    <property type="entry name" value="Peptidase_aspartic_dom_sf"/>
</dbReference>
<evidence type="ECO:0000313" key="2">
    <source>
        <dbReference type="EMBL" id="GJS94659.1"/>
    </source>
</evidence>
<accession>A0ABQ4ZWJ6</accession>
<evidence type="ECO:0000313" key="3">
    <source>
        <dbReference type="Proteomes" id="UP001151760"/>
    </source>
</evidence>
<dbReference type="Proteomes" id="UP001151760">
    <property type="component" value="Unassembled WGS sequence"/>
</dbReference>
<sequence length="501" mass="56651">MLNIGILEEIENVLGVANGTKSHPVGIVKNVEVYMGKLKLLDGFYIIDMKKDPTCPLLIGRGFLATASVVIDCNKDKIKIGKGVTRTIFGVKEIGLGYVDTPYWTTLSKWKSYESRPSTNYIGFMDWSYYQGRVVEMDGCSKDRFMYTHLLNMLAAKVKGNIWALFCCIPEIELQNGGLKIIENDVDVHAMYDLAEIHKKINKWGKNVAATVIQDDVEGIDVIDAEVFEVLDSIDAKVLAKQQKLDKGKGKMSEVDIFTMRITIKVKVKSDCSEKSFDYLSDCDDEEECTQSSKFEDVLNNDVVLTPLVKEHEMNMQSLLKKLKENHMGITDPFAIVEKQNENTSKKVIAKCGKRKEVIKDADIGKQRAFKIKFTSCNKESYALSLRSCQNIRVILKSYALSWKPCQGDSLNLPDHRAQVDQESQIKMIQVKEMMQDNDLKNSKSKDKGSRSRSQSMNEQSHYKQDKTKTRQSINVKSHILNVIGGTEECEERDLNIGGDC</sequence>
<proteinExistence type="predicted"/>
<evidence type="ECO:0000256" key="1">
    <source>
        <dbReference type="SAM" id="MobiDB-lite"/>
    </source>
</evidence>
<protein>
    <submittedName>
        <fullName evidence="2">Pentatricopeptide repeat-containing protein</fullName>
    </submittedName>
</protein>
<reference evidence="2" key="1">
    <citation type="journal article" date="2022" name="Int. J. Mol. Sci.">
        <title>Draft Genome of Tanacetum Coccineum: Genomic Comparison of Closely Related Tanacetum-Family Plants.</title>
        <authorList>
            <person name="Yamashiro T."/>
            <person name="Shiraishi A."/>
            <person name="Nakayama K."/>
            <person name="Satake H."/>
        </authorList>
    </citation>
    <scope>NUCLEOTIDE SEQUENCE</scope>
</reference>